<evidence type="ECO:0000313" key="2">
    <source>
        <dbReference type="EMBL" id="EHP93626.1"/>
    </source>
</evidence>
<proteinExistence type="predicted"/>
<dbReference type="Proteomes" id="UP000004382">
    <property type="component" value="Unassembled WGS sequence"/>
</dbReference>
<organism evidence="2 3">
    <name type="scientific">Methylorubrum extorquens DSM 13060</name>
    <dbReference type="NCBI Taxonomy" id="882800"/>
    <lineage>
        <taxon>Bacteria</taxon>
        <taxon>Pseudomonadati</taxon>
        <taxon>Pseudomonadota</taxon>
        <taxon>Alphaproteobacteria</taxon>
        <taxon>Hyphomicrobiales</taxon>
        <taxon>Methylobacteriaceae</taxon>
        <taxon>Methylorubrum</taxon>
    </lineage>
</organism>
<reference evidence="2 3" key="1">
    <citation type="submission" date="2011-09" db="EMBL/GenBank/DDBJ databases">
        <title>The draft genome of Methylobacterium extorquens DSM 13060.</title>
        <authorList>
            <consortium name="US DOE Joint Genome Institute (JGI-PGF)"/>
            <person name="Lucas S."/>
            <person name="Han J."/>
            <person name="Lapidus A."/>
            <person name="Cheng J.-F."/>
            <person name="Goodwin L."/>
            <person name="Pitluck S."/>
            <person name="Peters L."/>
            <person name="Land M.L."/>
            <person name="Hauser L."/>
            <person name="Koskimaki J."/>
            <person name="Halonen O."/>
            <person name="Pirttila A."/>
            <person name="Frank C."/>
            <person name="Woyke T.J."/>
        </authorList>
    </citation>
    <scope>NUCLEOTIDE SEQUENCE [LARGE SCALE GENOMIC DNA]</scope>
    <source>
        <strain evidence="2 3">DSM 13060</strain>
    </source>
</reference>
<sequence length="826" mass="89144">MRTPRGKKSGDGRRGRSSENAEPRTWLPVTVVQEGSGKPSPAEVQLHRLFLAALSSMGKQPDPGLEFAQIEDSEAQIARSADDIDRLLRRIETSLPAGEGRSRLEDVLSHVSGDPGRHVVLSYDRHGDVGFAAFSRSVEMVDDGNGIPAAIRLVVEILGVAKPRSEAGMRAIEEVAAPFAFASLASLLQVKPGLIEALDEVGLDDSDLSVEYHIRAADAADANFGDLLAVFLDMFDGIGSRFMPEMFDRIRLSGPFVPGTYFLEETGRQSGDTAAALTKRQTLRTLSLVAGSIIRHGMKGASPGPHHLLMRADAESRSVAEFALDPTGPRAVDVLGPERNDPKVAVMHIVGQGSFESQLLYEMRREISLDIADGKLDPAKIEISMPAWIGSIDDDLLAAAAASALADQMADDCMRLSLALGQLPGAIRMVFVVAPSVARIIDSFVVGFHEDVARFVGRRHEVLPVEVRESSPRPPLPRPSGRAWPLLPEAVEILPDMLLDGVDASLERDGREAEVHGLDVLVRSGPQGPAHWIDVHDLDKTQEAFLLGRAWIDGTPTPVLISPITGTVFEEEELDLPALIADMGSGSTRTVDCGAAARVAELAEPLFWGTTSVSACMIDHVVPDTDGYTLLSSTQPDLDEEIGRLLGCVGGDGPWDPRNEYVPTAARFQLAVHEDLRTPIALRGPAAVVAQALAWGAEPLLTSERESPERSLLFASALAYVKACRPDCMQEEEFRKAMTDLMADVASRASEGYDLDKDGHPIRTPRFPDDGAKGAWVEEARTDLIVRVAEEMSGRIRVPLYAAVACIAAATESFQLHHDNFGTVET</sequence>
<comment type="caution">
    <text evidence="2">The sequence shown here is derived from an EMBL/GenBank/DDBJ whole genome shotgun (WGS) entry which is preliminary data.</text>
</comment>
<gene>
    <name evidence="2" type="ORF">MetexDRAFT_1457</name>
</gene>
<dbReference type="AlphaFoldDB" id="H1KFP5"/>
<dbReference type="EMBL" id="AGJK01000026">
    <property type="protein sequence ID" value="EHP93626.1"/>
    <property type="molecule type" value="Genomic_DNA"/>
</dbReference>
<protein>
    <submittedName>
        <fullName evidence="2">Uncharacterized protein</fullName>
    </submittedName>
</protein>
<feature type="compositionally biased region" description="Basic and acidic residues" evidence="1">
    <location>
        <begin position="8"/>
        <end position="22"/>
    </location>
</feature>
<dbReference type="PATRIC" id="fig|882800.3.peg.1436"/>
<evidence type="ECO:0000313" key="3">
    <source>
        <dbReference type="Proteomes" id="UP000004382"/>
    </source>
</evidence>
<accession>H1KFP5</accession>
<feature type="region of interest" description="Disordered" evidence="1">
    <location>
        <begin position="1"/>
        <end position="40"/>
    </location>
</feature>
<name>H1KFP5_METEX</name>
<evidence type="ECO:0000256" key="1">
    <source>
        <dbReference type="SAM" id="MobiDB-lite"/>
    </source>
</evidence>